<dbReference type="PIRSF" id="PIRSF001467">
    <property type="entry name" value="Peptidylpro_ismrse"/>
    <property type="match status" value="1"/>
</dbReference>
<gene>
    <name evidence="7" type="ORF">theurythT_29320</name>
</gene>
<dbReference type="Pfam" id="PF00160">
    <property type="entry name" value="Pro_isomerase"/>
    <property type="match status" value="1"/>
</dbReference>
<dbReference type="Proteomes" id="UP001157133">
    <property type="component" value="Unassembled WGS sequence"/>
</dbReference>
<dbReference type="EC" id="5.2.1.8" evidence="5"/>
<evidence type="ECO:0000313" key="8">
    <source>
        <dbReference type="Proteomes" id="UP001157133"/>
    </source>
</evidence>
<dbReference type="SUPFAM" id="SSF50891">
    <property type="entry name" value="Cyclophilin-like"/>
    <property type="match status" value="1"/>
</dbReference>
<feature type="domain" description="PPIase cyclophilin-type" evidence="6">
    <location>
        <begin position="1"/>
        <end position="162"/>
    </location>
</feature>
<reference evidence="7 8" key="1">
    <citation type="submission" date="2023-03" db="EMBL/GenBank/DDBJ databases">
        <title>Draft genome sequence of Thalassotalea eurytherma JCM 18482T.</title>
        <authorList>
            <person name="Sawabe T."/>
        </authorList>
    </citation>
    <scope>NUCLEOTIDE SEQUENCE [LARGE SCALE GENOMIC DNA]</scope>
    <source>
        <strain evidence="7 8">JCM 18482</strain>
    </source>
</reference>
<accession>A0ABQ6H7M8</accession>
<comment type="similarity">
    <text evidence="2 5">Belongs to the cyclophilin-type PPIase family.</text>
</comment>
<name>A0ABQ6H7M8_9GAMM</name>
<dbReference type="EMBL" id="BSSU01000016">
    <property type="protein sequence ID" value="GLX83479.1"/>
    <property type="molecule type" value="Genomic_DNA"/>
</dbReference>
<keyword evidence="8" id="KW-1185">Reference proteome</keyword>
<evidence type="ECO:0000256" key="4">
    <source>
        <dbReference type="ARBA" id="ARBA00023235"/>
    </source>
</evidence>
<comment type="catalytic activity">
    <reaction evidence="5">
        <text>[protein]-peptidylproline (omega=180) = [protein]-peptidylproline (omega=0)</text>
        <dbReference type="Rhea" id="RHEA:16237"/>
        <dbReference type="Rhea" id="RHEA-COMP:10747"/>
        <dbReference type="Rhea" id="RHEA-COMP:10748"/>
        <dbReference type="ChEBI" id="CHEBI:83833"/>
        <dbReference type="ChEBI" id="CHEBI:83834"/>
        <dbReference type="EC" id="5.2.1.8"/>
    </reaction>
</comment>
<dbReference type="InterPro" id="IPR002130">
    <property type="entry name" value="Cyclophilin-type_PPIase_dom"/>
</dbReference>
<dbReference type="RefSeq" id="WP_284208924.1">
    <property type="nucleotide sequence ID" value="NZ_BSSU01000016.1"/>
</dbReference>
<organism evidence="7 8">
    <name type="scientific">Thalassotalea eurytherma</name>
    <dbReference type="NCBI Taxonomy" id="1144278"/>
    <lineage>
        <taxon>Bacteria</taxon>
        <taxon>Pseudomonadati</taxon>
        <taxon>Pseudomonadota</taxon>
        <taxon>Gammaproteobacteria</taxon>
        <taxon>Alteromonadales</taxon>
        <taxon>Colwelliaceae</taxon>
        <taxon>Thalassotalea</taxon>
    </lineage>
</organism>
<keyword evidence="3 5" id="KW-0697">Rotamase</keyword>
<dbReference type="PANTHER" id="PTHR43246">
    <property type="entry name" value="PEPTIDYL-PROLYL CIS-TRANS ISOMERASE CYP38, CHLOROPLASTIC"/>
    <property type="match status" value="1"/>
</dbReference>
<dbReference type="InterPro" id="IPR024936">
    <property type="entry name" value="Cyclophilin-type_PPIase"/>
</dbReference>
<evidence type="ECO:0000313" key="7">
    <source>
        <dbReference type="EMBL" id="GLX83479.1"/>
    </source>
</evidence>
<comment type="function">
    <text evidence="1 5">PPIases accelerate the folding of proteins. It catalyzes the cis-trans isomerization of proline imidic peptide bonds in oligopeptides.</text>
</comment>
<protein>
    <recommendedName>
        <fullName evidence="5">Peptidyl-prolyl cis-trans isomerase</fullName>
        <shortName evidence="5">PPIase</shortName>
        <ecNumber evidence="5">5.2.1.8</ecNumber>
    </recommendedName>
</protein>
<keyword evidence="4 5" id="KW-0413">Isomerase</keyword>
<dbReference type="InterPro" id="IPR020892">
    <property type="entry name" value="Cyclophilin-type_PPIase_CS"/>
</dbReference>
<evidence type="ECO:0000256" key="3">
    <source>
        <dbReference type="ARBA" id="ARBA00023110"/>
    </source>
</evidence>
<proteinExistence type="inferred from homology"/>
<dbReference type="Gene3D" id="2.40.100.10">
    <property type="entry name" value="Cyclophilin-like"/>
    <property type="match status" value="1"/>
</dbReference>
<evidence type="ECO:0000256" key="1">
    <source>
        <dbReference type="ARBA" id="ARBA00002388"/>
    </source>
</evidence>
<comment type="caution">
    <text evidence="7">The sequence shown here is derived from an EMBL/GenBank/DDBJ whole genome shotgun (WGS) entry which is preliminary data.</text>
</comment>
<dbReference type="PRINTS" id="PR00153">
    <property type="entry name" value="CSAPPISMRASE"/>
</dbReference>
<dbReference type="GO" id="GO:0016853">
    <property type="term" value="F:isomerase activity"/>
    <property type="evidence" value="ECO:0007669"/>
    <property type="project" value="UniProtKB-KW"/>
</dbReference>
<dbReference type="PROSITE" id="PS00170">
    <property type="entry name" value="CSA_PPIASE_1"/>
    <property type="match status" value="1"/>
</dbReference>
<sequence>MITFQTNLGDIKIELNFDKAPITAENFKQYASDGFYNGTIFHRVIKGFMAQGGGFSSGMEEKETRETIKNEANNGLENKRGTLAMARTQAPHSASAQFFINLTDNDFLNFKSEDMHGWGYCVFGEVVEGMDVVDKMTLVDTGRNGFHDDVPLEEIIINNTIVE</sequence>
<evidence type="ECO:0000256" key="5">
    <source>
        <dbReference type="RuleBase" id="RU363019"/>
    </source>
</evidence>
<dbReference type="InterPro" id="IPR044665">
    <property type="entry name" value="E_coli_cyclophilin_A-like"/>
</dbReference>
<dbReference type="CDD" id="cd01920">
    <property type="entry name" value="cyclophilin_EcCYP_like"/>
    <property type="match status" value="1"/>
</dbReference>
<evidence type="ECO:0000256" key="2">
    <source>
        <dbReference type="ARBA" id="ARBA00007365"/>
    </source>
</evidence>
<dbReference type="InterPro" id="IPR029000">
    <property type="entry name" value="Cyclophilin-like_dom_sf"/>
</dbReference>
<evidence type="ECO:0000259" key="6">
    <source>
        <dbReference type="PROSITE" id="PS50072"/>
    </source>
</evidence>
<dbReference type="PROSITE" id="PS50072">
    <property type="entry name" value="CSA_PPIASE_2"/>
    <property type="match status" value="1"/>
</dbReference>